<dbReference type="Pfam" id="PF02635">
    <property type="entry name" value="DsrE"/>
    <property type="match status" value="1"/>
</dbReference>
<dbReference type="Proteomes" id="UP000029273">
    <property type="component" value="Unassembled WGS sequence"/>
</dbReference>
<dbReference type="PANTHER" id="PTHR37691:SF1">
    <property type="entry name" value="BLR3518 PROTEIN"/>
    <property type="match status" value="1"/>
</dbReference>
<comment type="caution">
    <text evidence="2">The sequence shown here is derived from an EMBL/GenBank/DDBJ whole genome shotgun (WGS) entry which is preliminary data.</text>
</comment>
<dbReference type="Gene3D" id="3.40.1260.10">
    <property type="entry name" value="DsrEFH-like"/>
    <property type="match status" value="1"/>
</dbReference>
<dbReference type="InterPro" id="IPR027396">
    <property type="entry name" value="DsrEFH-like"/>
</dbReference>
<dbReference type="SUPFAM" id="SSF75169">
    <property type="entry name" value="DsrEFH-like"/>
    <property type="match status" value="1"/>
</dbReference>
<dbReference type="OrthoDB" id="5794490at2"/>
<reference evidence="2 3" key="1">
    <citation type="journal article" date="2014" name="Genome Announc.">
        <title>Draft Genome Sequence of the Iron-Oxidizing, Acidophilic, and Halotolerant 'Thiobacillus prosperus' Type Strain DSM 5130.</title>
        <authorList>
            <person name="Ossandon F.J."/>
            <person name="Cardenas J.P."/>
            <person name="Corbett M."/>
            <person name="Quatrini R."/>
            <person name="Holmes D.S."/>
            <person name="Watkin E."/>
        </authorList>
    </citation>
    <scope>NUCLEOTIDE SEQUENCE [LARGE SCALE GENOMIC DNA]</scope>
    <source>
        <strain evidence="2 3">DSM 5130</strain>
    </source>
</reference>
<feature type="signal peptide" evidence="1">
    <location>
        <begin position="1"/>
        <end position="24"/>
    </location>
</feature>
<dbReference type="RefSeq" id="WP_065089724.1">
    <property type="nucleotide sequence ID" value="NZ_JQSG02000006.1"/>
</dbReference>
<dbReference type="InterPro" id="IPR003787">
    <property type="entry name" value="Sulphur_relay_DsrE/F-like"/>
</dbReference>
<proteinExistence type="predicted"/>
<gene>
    <name evidence="2" type="ORF">Thpro_022572</name>
</gene>
<feature type="chain" id="PRO_5008343183" evidence="1">
    <location>
        <begin position="25"/>
        <end position="148"/>
    </location>
</feature>
<keyword evidence="1" id="KW-0732">Signal</keyword>
<evidence type="ECO:0000313" key="2">
    <source>
        <dbReference type="EMBL" id="OBS08322.1"/>
    </source>
</evidence>
<evidence type="ECO:0000313" key="3">
    <source>
        <dbReference type="Proteomes" id="UP000029273"/>
    </source>
</evidence>
<accession>A0A1A6C178</accession>
<organism evidence="2 3">
    <name type="scientific">Acidihalobacter prosperus</name>
    <dbReference type="NCBI Taxonomy" id="160660"/>
    <lineage>
        <taxon>Bacteria</taxon>
        <taxon>Pseudomonadati</taxon>
        <taxon>Pseudomonadota</taxon>
        <taxon>Gammaproteobacteria</taxon>
        <taxon>Chromatiales</taxon>
        <taxon>Ectothiorhodospiraceae</taxon>
        <taxon>Acidihalobacter</taxon>
    </lineage>
</organism>
<dbReference type="AlphaFoldDB" id="A0A1A6C178"/>
<keyword evidence="3" id="KW-1185">Reference proteome</keyword>
<protein>
    <submittedName>
        <fullName evidence="2">Uncharacterized protein</fullName>
    </submittedName>
</protein>
<sequence length="148" mass="16056">MNRHLKLASLALGLCALGTTSAMAATHKTPPWGTGPFKVLLEVNQNNHAEWAITINNLRTMEKVVGMNTAHAEVIAWGPGLKFLLKNSPYAQDIQSLSMYGVKFAACHQTMKAMHITKAQLANGVTVVPGAIAEIVKRHNAGWTEIKE</sequence>
<dbReference type="STRING" id="160660.BJI67_15195"/>
<dbReference type="PANTHER" id="PTHR37691">
    <property type="entry name" value="BLR3518 PROTEIN"/>
    <property type="match status" value="1"/>
</dbReference>
<evidence type="ECO:0000256" key="1">
    <source>
        <dbReference type="SAM" id="SignalP"/>
    </source>
</evidence>
<dbReference type="EMBL" id="JQSG02000006">
    <property type="protein sequence ID" value="OBS08322.1"/>
    <property type="molecule type" value="Genomic_DNA"/>
</dbReference>
<name>A0A1A6C178_9GAMM</name>